<dbReference type="Pfam" id="PF00497">
    <property type="entry name" value="SBP_bac_3"/>
    <property type="match status" value="1"/>
</dbReference>
<keyword evidence="6" id="KW-1185">Reference proteome</keyword>
<evidence type="ECO:0000256" key="3">
    <source>
        <dbReference type="ARBA" id="ARBA00023237"/>
    </source>
</evidence>
<dbReference type="CDD" id="cd01009">
    <property type="entry name" value="PBP2_YfhD_N"/>
    <property type="match status" value="1"/>
</dbReference>
<reference evidence="5 6" key="1">
    <citation type="submission" date="2018-07" db="EMBL/GenBank/DDBJ databases">
        <title>Genomic Encyclopedia of Type Strains, Phase IV (KMG-IV): sequencing the most valuable type-strain genomes for metagenomic binning, comparative biology and taxonomic classification.</title>
        <authorList>
            <person name="Goeker M."/>
        </authorList>
    </citation>
    <scope>NUCLEOTIDE SEQUENCE [LARGE SCALE GENOMIC DNA]</scope>
    <source>
        <strain evidence="5 6">DSM 4134</strain>
    </source>
</reference>
<dbReference type="RefSeq" id="WP_170148080.1">
    <property type="nucleotide sequence ID" value="NZ_QREG01000019.1"/>
</dbReference>
<name>A0A3D9L1V5_MARFU</name>
<evidence type="ECO:0000313" key="5">
    <source>
        <dbReference type="EMBL" id="RED94905.1"/>
    </source>
</evidence>
<evidence type="ECO:0000313" key="6">
    <source>
        <dbReference type="Proteomes" id="UP000256779"/>
    </source>
</evidence>
<comment type="subcellular location">
    <subcellularLocation>
        <location evidence="1">Cell outer membrane</location>
        <topology evidence="1">Peripheral membrane protein</topology>
    </subcellularLocation>
</comment>
<dbReference type="Pfam" id="PF01464">
    <property type="entry name" value="SLT"/>
    <property type="match status" value="1"/>
</dbReference>
<dbReference type="PANTHER" id="PTHR35936:SF32">
    <property type="entry name" value="MEMBRANE-BOUND LYTIC MUREIN TRANSGLYCOSYLASE F"/>
    <property type="match status" value="1"/>
</dbReference>
<dbReference type="EMBL" id="QREG01000019">
    <property type="protein sequence ID" value="RED94905.1"/>
    <property type="molecule type" value="Genomic_DNA"/>
</dbReference>
<dbReference type="SUPFAM" id="SSF53955">
    <property type="entry name" value="Lysozyme-like"/>
    <property type="match status" value="1"/>
</dbReference>
<dbReference type="InterPro" id="IPR008258">
    <property type="entry name" value="Transglycosylase_SLT_dom_1"/>
</dbReference>
<dbReference type="InterPro" id="IPR023346">
    <property type="entry name" value="Lysozyme-like_dom_sf"/>
</dbReference>
<protein>
    <submittedName>
        <fullName evidence="5">Membrane-bound lytic murein transglycosylase F</fullName>
    </submittedName>
</protein>
<dbReference type="Gene3D" id="3.40.190.10">
    <property type="entry name" value="Periplasmic binding protein-like II"/>
    <property type="match status" value="2"/>
</dbReference>
<evidence type="ECO:0000256" key="2">
    <source>
        <dbReference type="ARBA" id="ARBA00022729"/>
    </source>
</evidence>
<keyword evidence="3" id="KW-0472">Membrane</keyword>
<feature type="domain" description="Solute-binding protein family 3/N-terminal" evidence="4">
    <location>
        <begin position="53"/>
        <end position="290"/>
    </location>
</feature>
<dbReference type="SUPFAM" id="SSF53850">
    <property type="entry name" value="Periplasmic binding protein-like II"/>
    <property type="match status" value="1"/>
</dbReference>
<proteinExistence type="predicted"/>
<comment type="caution">
    <text evidence="5">The sequence shown here is derived from an EMBL/GenBank/DDBJ whole genome shotgun (WGS) entry which is preliminary data.</text>
</comment>
<evidence type="ECO:0000259" key="4">
    <source>
        <dbReference type="SMART" id="SM00062"/>
    </source>
</evidence>
<accession>A0A3D9L1V5</accession>
<dbReference type="Proteomes" id="UP000256779">
    <property type="component" value="Unassembled WGS sequence"/>
</dbReference>
<dbReference type="SMART" id="SM00062">
    <property type="entry name" value="PBPb"/>
    <property type="match status" value="1"/>
</dbReference>
<organism evidence="5 6">
    <name type="scientific">Marinoscillum furvescens DSM 4134</name>
    <dbReference type="NCBI Taxonomy" id="1122208"/>
    <lineage>
        <taxon>Bacteria</taxon>
        <taxon>Pseudomonadati</taxon>
        <taxon>Bacteroidota</taxon>
        <taxon>Cytophagia</taxon>
        <taxon>Cytophagales</taxon>
        <taxon>Reichenbachiellaceae</taxon>
        <taxon>Marinoscillum</taxon>
    </lineage>
</organism>
<evidence type="ECO:0000256" key="1">
    <source>
        <dbReference type="ARBA" id="ARBA00004339"/>
    </source>
</evidence>
<keyword evidence="3" id="KW-0998">Cell outer membrane</keyword>
<dbReference type="GO" id="GO:0009279">
    <property type="term" value="C:cell outer membrane"/>
    <property type="evidence" value="ECO:0007669"/>
    <property type="project" value="UniProtKB-SubCell"/>
</dbReference>
<sequence>MIGCQQADPTAQETGSAGKDTLAEESFVDSFLNRIHSSTQFHADLEDILERDTLKAITTYSSTSYFLYRGQPMGYEYELAAQLASELGVELEMIVADDIDQIFNMLNEGEGDIITYGLTVTRSRRQIADFTLPLNFTHQSLVQRKPDNWRQMKLHELEKVLVRNPIRLIGLDVHVRQGSSYNDRLLNLQDELGGEINIHYLPGNLSTDEIMKMVASGEIDYTIADHNLASINATYYRNLDIQTTVGVMQQLAWAVRKTSPELKARVNEWLKAQRKEDDFYVTYNKYFKNSRAFTTRVKSQFYSKEGDKISRYDDLMRAAATEINWDWRLLAAQVYQESRFDPKTKSWAGAVGLMQLMPKTAKSYGYSKLTNPKTSLEAGIAHLDYLDAYWSKHIADSTERLKFVLASYNAGHNHVQDARRLAEKNGQNPNLWYDHVEEALLMKSQKKYFNDPVVKYGYCRGEEPVNYVKEIIERYRYYQEFVPEEVSS</sequence>
<dbReference type="Gene3D" id="1.10.530.10">
    <property type="match status" value="1"/>
</dbReference>
<gene>
    <name evidence="5" type="ORF">C7460_11916</name>
</gene>
<dbReference type="PANTHER" id="PTHR35936">
    <property type="entry name" value="MEMBRANE-BOUND LYTIC MUREIN TRANSGLYCOSYLASE F"/>
    <property type="match status" value="1"/>
</dbReference>
<dbReference type="CDD" id="cd13403">
    <property type="entry name" value="MLTF-like"/>
    <property type="match status" value="1"/>
</dbReference>
<keyword evidence="2" id="KW-0732">Signal</keyword>
<dbReference type="InterPro" id="IPR001638">
    <property type="entry name" value="Solute-binding_3/MltF_N"/>
</dbReference>
<dbReference type="AlphaFoldDB" id="A0A3D9L1V5"/>